<dbReference type="InterPro" id="IPR003615">
    <property type="entry name" value="HNH_nuc"/>
</dbReference>
<organism evidence="2 3">
    <name type="scientific">Pseudoroseicyclus aestuarii</name>
    <dbReference type="NCBI Taxonomy" id="1795041"/>
    <lineage>
        <taxon>Bacteria</taxon>
        <taxon>Pseudomonadati</taxon>
        <taxon>Pseudomonadota</taxon>
        <taxon>Alphaproteobacteria</taxon>
        <taxon>Rhodobacterales</taxon>
        <taxon>Paracoccaceae</taxon>
        <taxon>Pseudoroseicyclus</taxon>
    </lineage>
</organism>
<dbReference type="Pfam" id="PF13391">
    <property type="entry name" value="HNH_2"/>
    <property type="match status" value="1"/>
</dbReference>
<dbReference type="AlphaFoldDB" id="A0A318T6D0"/>
<gene>
    <name evidence="2" type="ORF">DFP88_103300</name>
</gene>
<keyword evidence="2" id="KW-0540">Nuclease</keyword>
<accession>A0A318T6D0</accession>
<dbReference type="EMBL" id="QJTE01000003">
    <property type="protein sequence ID" value="PYE83938.1"/>
    <property type="molecule type" value="Genomic_DNA"/>
</dbReference>
<feature type="domain" description="HNH nuclease" evidence="1">
    <location>
        <begin position="214"/>
        <end position="267"/>
    </location>
</feature>
<evidence type="ECO:0000259" key="1">
    <source>
        <dbReference type="Pfam" id="PF13391"/>
    </source>
</evidence>
<keyword evidence="2" id="KW-0255">Endonuclease</keyword>
<evidence type="ECO:0000313" key="3">
    <source>
        <dbReference type="Proteomes" id="UP000248311"/>
    </source>
</evidence>
<protein>
    <submittedName>
        <fullName evidence="2">Putative restriction endonuclease</fullName>
    </submittedName>
</protein>
<dbReference type="GO" id="GO:0004519">
    <property type="term" value="F:endonuclease activity"/>
    <property type="evidence" value="ECO:0007669"/>
    <property type="project" value="UniProtKB-KW"/>
</dbReference>
<sequence>MGIGPGMALAENSCVFTGYGFPGRMTKLVLLNKSDSIYEDEPDVVYDFPRAYLKAVQEAVGEWIVYYEPVKAGPRGYFAVAKIERIIPKPGAQGRFLAMIEPGSFLPFDREVPRLLDGRPMEVALTEPDGTPKKGGAVQLAVRRLPEADFARIVNFGLPQDLERVEATRYDPQPAELDEGAEVFERPVLERLTRRPYREVAFRRKVREAYGYRCAMSGLMLRNGGGRPEVQAAHIRPVESQGSDSVRNGLALSGTLHWMFDRGLISVADDCKTILVSHNKVPGDVVGRLLAADGKLVRPGDPRNAPHPENLRWHRENVFGRSLPEGPTPWDGQG</sequence>
<dbReference type="Proteomes" id="UP000248311">
    <property type="component" value="Unassembled WGS sequence"/>
</dbReference>
<keyword evidence="3" id="KW-1185">Reference proteome</keyword>
<comment type="caution">
    <text evidence="2">The sequence shown here is derived from an EMBL/GenBank/DDBJ whole genome shotgun (WGS) entry which is preliminary data.</text>
</comment>
<evidence type="ECO:0000313" key="2">
    <source>
        <dbReference type="EMBL" id="PYE83938.1"/>
    </source>
</evidence>
<name>A0A318T6D0_9RHOB</name>
<keyword evidence="2" id="KW-0378">Hydrolase</keyword>
<reference evidence="2 3" key="1">
    <citation type="submission" date="2018-06" db="EMBL/GenBank/DDBJ databases">
        <title>Genomic Encyclopedia of Type Strains, Phase III (KMG-III): the genomes of soil and plant-associated and newly described type strains.</title>
        <authorList>
            <person name="Whitman W."/>
        </authorList>
    </citation>
    <scope>NUCLEOTIDE SEQUENCE [LARGE SCALE GENOMIC DNA]</scope>
    <source>
        <strain evidence="2 3">CECT 9025</strain>
    </source>
</reference>
<proteinExistence type="predicted"/>